<dbReference type="SMART" id="SM00666">
    <property type="entry name" value="PB1"/>
    <property type="match status" value="1"/>
</dbReference>
<dbReference type="Pfam" id="PF00564">
    <property type="entry name" value="PB1"/>
    <property type="match status" value="1"/>
</dbReference>
<feature type="region of interest" description="Disordered" evidence="6">
    <location>
        <begin position="1141"/>
        <end position="1199"/>
    </location>
</feature>
<keyword evidence="2" id="KW-0805">Transcription regulation</keyword>
<dbReference type="InterPro" id="IPR045012">
    <property type="entry name" value="NLP"/>
</dbReference>
<gene>
    <name evidence="9" type="ORF">V8G54_024544</name>
</gene>
<dbReference type="Pfam" id="PF02042">
    <property type="entry name" value="RWP-RK"/>
    <property type="match status" value="1"/>
</dbReference>
<dbReference type="InterPro" id="IPR000270">
    <property type="entry name" value="PB1_dom"/>
</dbReference>
<dbReference type="Pfam" id="PF22922">
    <property type="entry name" value="GAF_NLP"/>
    <property type="match status" value="1"/>
</dbReference>
<evidence type="ECO:0000259" key="8">
    <source>
        <dbReference type="PROSITE" id="PS51745"/>
    </source>
</evidence>
<feature type="region of interest" description="Disordered" evidence="6">
    <location>
        <begin position="806"/>
        <end position="830"/>
    </location>
</feature>
<evidence type="ECO:0000313" key="10">
    <source>
        <dbReference type="Proteomes" id="UP001374535"/>
    </source>
</evidence>
<dbReference type="PROSITE" id="PS51519">
    <property type="entry name" value="RWP_RK"/>
    <property type="match status" value="1"/>
</dbReference>
<evidence type="ECO:0000256" key="3">
    <source>
        <dbReference type="ARBA" id="ARBA00023125"/>
    </source>
</evidence>
<feature type="compositionally biased region" description="Polar residues" evidence="6">
    <location>
        <begin position="820"/>
        <end position="829"/>
    </location>
</feature>
<evidence type="ECO:0000256" key="6">
    <source>
        <dbReference type="SAM" id="MobiDB-lite"/>
    </source>
</evidence>
<evidence type="ECO:0000259" key="7">
    <source>
        <dbReference type="PROSITE" id="PS51519"/>
    </source>
</evidence>
<dbReference type="GO" id="GO:0003677">
    <property type="term" value="F:DNA binding"/>
    <property type="evidence" value="ECO:0007669"/>
    <property type="project" value="UniProtKB-KW"/>
</dbReference>
<evidence type="ECO:0000256" key="4">
    <source>
        <dbReference type="ARBA" id="ARBA00023163"/>
    </source>
</evidence>
<dbReference type="Proteomes" id="UP001374535">
    <property type="component" value="Chromosome 7"/>
</dbReference>
<feature type="domain" description="RWP-RK" evidence="7">
    <location>
        <begin position="681"/>
        <end position="769"/>
    </location>
</feature>
<reference evidence="9 10" key="1">
    <citation type="journal article" date="2023" name="Life. Sci Alliance">
        <title>Evolutionary insights into 3D genome organization and epigenetic landscape of Vigna mungo.</title>
        <authorList>
            <person name="Junaid A."/>
            <person name="Singh B."/>
            <person name="Bhatia S."/>
        </authorList>
    </citation>
    <scope>NUCLEOTIDE SEQUENCE [LARGE SCALE GENOMIC DNA]</scope>
    <source>
        <strain evidence="9">Urdbean</strain>
    </source>
</reference>
<protein>
    <submittedName>
        <fullName evidence="9">Uncharacterized protein</fullName>
    </submittedName>
</protein>
<feature type="region of interest" description="Disordered" evidence="6">
    <location>
        <begin position="858"/>
        <end position="895"/>
    </location>
</feature>
<dbReference type="InterPro" id="IPR053793">
    <property type="entry name" value="PB1-like"/>
</dbReference>
<dbReference type="CDD" id="cd06407">
    <property type="entry name" value="PB1_NLP"/>
    <property type="match status" value="1"/>
</dbReference>
<dbReference type="PROSITE" id="PS51745">
    <property type="entry name" value="PB1"/>
    <property type="match status" value="1"/>
</dbReference>
<dbReference type="GO" id="GO:0003700">
    <property type="term" value="F:DNA-binding transcription factor activity"/>
    <property type="evidence" value="ECO:0007669"/>
    <property type="project" value="InterPro"/>
</dbReference>
<feature type="region of interest" description="Disordered" evidence="6">
    <location>
        <begin position="1329"/>
        <end position="1372"/>
    </location>
</feature>
<feature type="compositionally biased region" description="Polar residues" evidence="6">
    <location>
        <begin position="883"/>
        <end position="895"/>
    </location>
</feature>
<dbReference type="InterPro" id="IPR003035">
    <property type="entry name" value="RWP-RK_dom"/>
</dbReference>
<dbReference type="Gene3D" id="3.10.20.90">
    <property type="entry name" value="Phosphatidylinositol 3-kinase Catalytic Subunit, Chain A, domain 1"/>
    <property type="match status" value="1"/>
</dbReference>
<feature type="domain" description="PB1" evidence="8">
    <location>
        <begin position="969"/>
        <end position="1051"/>
    </location>
</feature>
<name>A0AAQ3RSP6_VIGMU</name>
<dbReference type="InterPro" id="IPR055081">
    <property type="entry name" value="NLP1-9_GAF"/>
</dbReference>
<proteinExistence type="predicted"/>
<keyword evidence="4" id="KW-0804">Transcription</keyword>
<evidence type="ECO:0000256" key="1">
    <source>
        <dbReference type="ARBA" id="ARBA00011726"/>
    </source>
</evidence>
<feature type="compositionally biased region" description="Pro residues" evidence="6">
    <location>
        <begin position="1329"/>
        <end position="1340"/>
    </location>
</feature>
<feature type="compositionally biased region" description="Low complexity" evidence="6">
    <location>
        <begin position="926"/>
        <end position="950"/>
    </location>
</feature>
<evidence type="ECO:0000313" key="9">
    <source>
        <dbReference type="EMBL" id="WVZ03738.1"/>
    </source>
</evidence>
<accession>A0AAQ3RSP6</accession>
<dbReference type="PANTHER" id="PTHR32002:SF75">
    <property type="entry name" value="PLANT REGULATOR RWP-RK FAMILY PROTEIN"/>
    <property type="match status" value="1"/>
</dbReference>
<organism evidence="9 10">
    <name type="scientific">Vigna mungo</name>
    <name type="common">Black gram</name>
    <name type="synonym">Phaseolus mungo</name>
    <dbReference type="NCBI Taxonomy" id="3915"/>
    <lineage>
        <taxon>Eukaryota</taxon>
        <taxon>Viridiplantae</taxon>
        <taxon>Streptophyta</taxon>
        <taxon>Embryophyta</taxon>
        <taxon>Tracheophyta</taxon>
        <taxon>Spermatophyta</taxon>
        <taxon>Magnoliopsida</taxon>
        <taxon>eudicotyledons</taxon>
        <taxon>Gunneridae</taxon>
        <taxon>Pentapetalae</taxon>
        <taxon>rosids</taxon>
        <taxon>fabids</taxon>
        <taxon>Fabales</taxon>
        <taxon>Fabaceae</taxon>
        <taxon>Papilionoideae</taxon>
        <taxon>50 kb inversion clade</taxon>
        <taxon>NPAAA clade</taxon>
        <taxon>indigoferoid/millettioid clade</taxon>
        <taxon>Phaseoleae</taxon>
        <taxon>Vigna</taxon>
    </lineage>
</organism>
<evidence type="ECO:0000256" key="5">
    <source>
        <dbReference type="ARBA" id="ARBA00023242"/>
    </source>
</evidence>
<dbReference type="InterPro" id="IPR034891">
    <property type="entry name" value="PB1_NLP"/>
</dbReference>
<feature type="region of interest" description="Disordered" evidence="6">
    <location>
        <begin position="914"/>
        <end position="964"/>
    </location>
</feature>
<dbReference type="EMBL" id="CP144694">
    <property type="protein sequence ID" value="WVZ03738.1"/>
    <property type="molecule type" value="Genomic_DNA"/>
</dbReference>
<feature type="compositionally biased region" description="Polar residues" evidence="6">
    <location>
        <begin position="1173"/>
        <end position="1183"/>
    </location>
</feature>
<keyword evidence="3" id="KW-0238">DNA-binding</keyword>
<sequence length="1372" mass="151509">MEDHFSPKGKETGYCTSPCTQLEESTSVDGGMKKSASEDMFSNFSELMNFDTYAGWSNSSSMTYQSLANVFSSFSSASYPPSDGLNLVEHGNGPCFMTEVSEIHNGIKSSPSCEERGIFQQMDIQLGFLDEANDSNSFDSKQNRNGLYQQLNTSDMCNYMISRSSGRPLDDRMLRALSFFMESVDEGMLAQVWVPIKHGDEFILCTSEQPYLLDPKLAGYREVSRAFTFSAEGKKGSCPGLPARVFTSHVPEWTSNVGYYNKTEYLRLDHALNHDIRGSIALPVSDMHSHEPCAVLELVTTKEKPNFDRELEIVTHALQIFPYYVIIEGANDKYPYDDIMQLVNLKTTMPPRLLPQVFLSKKFLLSLPLHLPLSVVAPSTTTSGDHRAIRRFHRSSYALLAPFEIADMLSFPLCVSVSSPLRQQFRVSKSLFFLFQCLSSNKRAALTEIVDVLRAVCHAHRLPLALTWIPCCYSEGIGDEAERIRIKEGHTSSDEKCVLCIEESACYINDGAIGGFVHACVEHHLEEGQGIAGKALQSNHPFFYTDVKTYDISEYPLVHHARKYNLNAAVAIRLRSTYTNDDDYILEFFLPVNMTGSSEQQLLLDNLSGTMRRICRSLRTVSDAEITGIEGSVAGFPKEKLTYFFPMSRRNSQIAFINDDHDSNQKMALKTSSNGIEAVHGQVMNGPRKQIEKKRSTVEKNVSLSVLQQYFSGSLKDAAKSIGVCPTTLKRICRQHGISRWPSRKINKVNRSLKKIQTVLDSVQGVEGGLKFDPYTGGFIAGGSLMQEIDTHKYILFPERSAVKDPKHATQKPVSVVSAPGSTSENSTIKLDDDDDDGVCLVENKIVDSRSALLSNTSVGGFKKDNASSDDCCEDSKSVAMNDGSSQKAKNQDCPEQTCSISLVTDEAEVGVDGGEGIEEHNNLVNSSSTTNSSNGSGSMMHGSSSCSQSFENQKHSKVKPTSVDSESKMIVKASYRGDTIRFKFDPSAGCFQLYEEVATRFKLQNGLFKLKYLDDEEEWVMLENDSDLQECVEILHDIGTRCVKFLVRDSWQQQLLLVRQFIVSEIIHGFIVVYVTSDNPNMNISCRMRRDRKTSESTFYRIEIGFEREEKRKTRVKYKGWNNREEASWAPLKPWEKVASSSGTAPFRPPSAGRTSDVVESSGTAKPGEIVSASNNSATVNRNALGRPLPTRPWEQNYGTTSYGGYGSTMNYNSGYGSYGGVGGFRGGGMYGNSMYGGGYGGLYGSSGMYGGGMYNGGFGGPMGGYGLGGGPYGAEDPNNPYGAPSSPPGFWISFIRVLFDRSGVLYGELARFVLRLLGIKAKPKKINPPGPDGLPLPGPHTSSVNQNYIEGPKAAPSGSWDNAWEYDTNK</sequence>
<comment type="subunit">
    <text evidence="1">Homodimers and heterodimers.</text>
</comment>
<evidence type="ECO:0000256" key="2">
    <source>
        <dbReference type="ARBA" id="ARBA00023015"/>
    </source>
</evidence>
<dbReference type="PANTHER" id="PTHR32002">
    <property type="entry name" value="PROTEIN NLP8"/>
    <property type="match status" value="1"/>
</dbReference>
<keyword evidence="10" id="KW-1185">Reference proteome</keyword>
<dbReference type="SUPFAM" id="SSF54277">
    <property type="entry name" value="CAD &amp; PB1 domains"/>
    <property type="match status" value="1"/>
</dbReference>
<keyword evidence="5" id="KW-0539">Nucleus</keyword>